<dbReference type="eggNOG" id="COG0545">
    <property type="taxonomic scope" value="Bacteria"/>
</dbReference>
<proteinExistence type="inferred from homology"/>
<dbReference type="PROSITE" id="PS50059">
    <property type="entry name" value="FKBP_PPIASE"/>
    <property type="match status" value="1"/>
</dbReference>
<dbReference type="InterPro" id="IPR001179">
    <property type="entry name" value="PPIase_FKBP_dom"/>
</dbReference>
<evidence type="ECO:0000256" key="2">
    <source>
        <dbReference type="ARBA" id="ARBA00023110"/>
    </source>
</evidence>
<evidence type="ECO:0000256" key="4">
    <source>
        <dbReference type="PROSITE-ProRule" id="PRU00277"/>
    </source>
</evidence>
<evidence type="ECO:0000259" key="7">
    <source>
        <dbReference type="PROSITE" id="PS50059"/>
    </source>
</evidence>
<dbReference type="EC" id="5.2.1.8" evidence="5"/>
<accession>F8A6Y6</accession>
<evidence type="ECO:0000256" key="3">
    <source>
        <dbReference type="ARBA" id="ARBA00023235"/>
    </source>
</evidence>
<keyword evidence="2 4" id="KW-0697">Rotamase</keyword>
<dbReference type="KEGG" id="cga:Celgi_1833"/>
<keyword evidence="9" id="KW-1185">Reference proteome</keyword>
<organism evidence="8 9">
    <name type="scientific">Cellulomonas gilvus (strain ATCC 13127 / NRRL B-14078)</name>
    <name type="common">Cellvibrio gilvus</name>
    <dbReference type="NCBI Taxonomy" id="593907"/>
    <lineage>
        <taxon>Bacteria</taxon>
        <taxon>Bacillati</taxon>
        <taxon>Actinomycetota</taxon>
        <taxon>Actinomycetes</taxon>
        <taxon>Micrococcales</taxon>
        <taxon>Cellulomonadaceae</taxon>
        <taxon>Cellulomonas</taxon>
    </lineage>
</organism>
<gene>
    <name evidence="8" type="ordered locus">Celgi_1833</name>
</gene>
<dbReference type="STRING" id="593907.Celgi_1833"/>
<sequence length="279" mass="29165">MVGALALLAGCSEPEAVDPEVTVSGDAGQAPTLTYVTPLVVDETYRETIWPGTGPEVSDGEPVLIDYWLEDADDASLVQESFTTSPTSQILTREDLGPELYTTIVGQRVGARLLQVAPGEGAGSYPTVTVIDVLPTVADGDAVEPREDLPKVTQSGAGAPKISTPKGDAPVDLVAQPVLRGTGRQVGPDDTVTVQYTGWAWTTGEEFDSTWAKGLPLSFSLQDVPAWSEGLTDQTVGSRVLLVVPPTYALGVTQSAALEGETVVFVVDVLDSRAPQGAS</sequence>
<evidence type="ECO:0000256" key="5">
    <source>
        <dbReference type="RuleBase" id="RU003915"/>
    </source>
</evidence>
<dbReference type="Pfam" id="PF00254">
    <property type="entry name" value="FKBP_C"/>
    <property type="match status" value="1"/>
</dbReference>
<protein>
    <recommendedName>
        <fullName evidence="5">Peptidyl-prolyl cis-trans isomerase</fullName>
        <ecNumber evidence="5">5.2.1.8</ecNumber>
    </recommendedName>
</protein>
<reference evidence="9" key="1">
    <citation type="submission" date="2011-04" db="EMBL/GenBank/DDBJ databases">
        <title>Complete sequence of Cellvibrio gilvus ATCC 13127.</title>
        <authorList>
            <person name="Lucas S."/>
            <person name="Han J."/>
            <person name="Lapidus A."/>
            <person name="Cheng J.-F."/>
            <person name="Goodwin L."/>
            <person name="Pitluck S."/>
            <person name="Peters L."/>
            <person name="Munk A."/>
            <person name="Detter J.C."/>
            <person name="Han C."/>
            <person name="Tapia R."/>
            <person name="Land M."/>
            <person name="Hauser L."/>
            <person name="Kyrpides N."/>
            <person name="Ivanova N."/>
            <person name="Ovchinnikova G."/>
            <person name="Pagani I."/>
            <person name="Mead D."/>
            <person name="Brumm P."/>
            <person name="Woyke T."/>
        </authorList>
    </citation>
    <scope>NUCLEOTIDE SEQUENCE [LARGE SCALE GENOMIC DNA]</scope>
    <source>
        <strain evidence="9">ATCC 13127 / NRRL B-14078</strain>
    </source>
</reference>
<dbReference type="SUPFAM" id="SSF54534">
    <property type="entry name" value="FKBP-like"/>
    <property type="match status" value="1"/>
</dbReference>
<evidence type="ECO:0000256" key="1">
    <source>
        <dbReference type="ARBA" id="ARBA00000971"/>
    </source>
</evidence>
<comment type="catalytic activity">
    <reaction evidence="1 4 5">
        <text>[protein]-peptidylproline (omega=180) = [protein]-peptidylproline (omega=0)</text>
        <dbReference type="Rhea" id="RHEA:16237"/>
        <dbReference type="Rhea" id="RHEA-COMP:10747"/>
        <dbReference type="Rhea" id="RHEA-COMP:10748"/>
        <dbReference type="ChEBI" id="CHEBI:83833"/>
        <dbReference type="ChEBI" id="CHEBI:83834"/>
        <dbReference type="EC" id="5.2.1.8"/>
    </reaction>
</comment>
<dbReference type="Proteomes" id="UP000000485">
    <property type="component" value="Chromosome"/>
</dbReference>
<dbReference type="Gene3D" id="3.10.50.40">
    <property type="match status" value="1"/>
</dbReference>
<evidence type="ECO:0000256" key="6">
    <source>
        <dbReference type="SAM" id="MobiDB-lite"/>
    </source>
</evidence>
<evidence type="ECO:0000313" key="8">
    <source>
        <dbReference type="EMBL" id="AEI12340.1"/>
    </source>
</evidence>
<dbReference type="HOGENOM" id="CLU_053307_0_1_11"/>
<comment type="similarity">
    <text evidence="5">Belongs to the FKBP-type PPIase family.</text>
</comment>
<keyword evidence="3 4" id="KW-0413">Isomerase</keyword>
<feature type="region of interest" description="Disordered" evidence="6">
    <location>
        <begin position="144"/>
        <end position="167"/>
    </location>
</feature>
<dbReference type="GO" id="GO:0003755">
    <property type="term" value="F:peptidyl-prolyl cis-trans isomerase activity"/>
    <property type="evidence" value="ECO:0007669"/>
    <property type="project" value="UniProtKB-UniRule"/>
</dbReference>
<name>F8A6Y6_CELGA</name>
<dbReference type="InterPro" id="IPR046357">
    <property type="entry name" value="PPIase_dom_sf"/>
</dbReference>
<feature type="domain" description="PPIase FKBP-type" evidence="7">
    <location>
        <begin position="189"/>
        <end position="273"/>
    </location>
</feature>
<evidence type="ECO:0000313" key="9">
    <source>
        <dbReference type="Proteomes" id="UP000000485"/>
    </source>
</evidence>
<dbReference type="AlphaFoldDB" id="F8A6Y6"/>
<dbReference type="EMBL" id="CP002665">
    <property type="protein sequence ID" value="AEI12340.1"/>
    <property type="molecule type" value="Genomic_DNA"/>
</dbReference>